<dbReference type="FunFam" id="3.40.50.300:FF:001571">
    <property type="entry name" value="Deoxynucleoside kinase"/>
    <property type="match status" value="1"/>
</dbReference>
<dbReference type="Pfam" id="PF01712">
    <property type="entry name" value="dNK"/>
    <property type="match status" value="1"/>
</dbReference>
<dbReference type="OMA" id="MIERSIY"/>
<dbReference type="OrthoDB" id="567086at2759"/>
<keyword evidence="3" id="KW-1185">Reference proteome</keyword>
<dbReference type="InterPro" id="IPR027417">
    <property type="entry name" value="P-loop_NTPase"/>
</dbReference>
<protein>
    <recommendedName>
        <fullName evidence="1">Deoxynucleoside kinase domain-containing protein</fullName>
    </recommendedName>
</protein>
<evidence type="ECO:0000313" key="3">
    <source>
        <dbReference type="Proteomes" id="UP000887568"/>
    </source>
</evidence>
<dbReference type="Proteomes" id="UP000887568">
    <property type="component" value="Unplaced"/>
</dbReference>
<dbReference type="EnsemblMetazoa" id="XM_038214069.1">
    <property type="protein sequence ID" value="XP_038069997.1"/>
    <property type="gene ID" value="LOC119739218"/>
</dbReference>
<dbReference type="PANTHER" id="PTHR10513:SF24">
    <property type="entry name" value="THYMIDINE KINASE 2, MITOCHONDRIAL"/>
    <property type="match status" value="1"/>
</dbReference>
<organism evidence="2 3">
    <name type="scientific">Patiria miniata</name>
    <name type="common">Bat star</name>
    <name type="synonym">Asterina miniata</name>
    <dbReference type="NCBI Taxonomy" id="46514"/>
    <lineage>
        <taxon>Eukaryota</taxon>
        <taxon>Metazoa</taxon>
        <taxon>Echinodermata</taxon>
        <taxon>Eleutherozoa</taxon>
        <taxon>Asterozoa</taxon>
        <taxon>Asteroidea</taxon>
        <taxon>Valvatacea</taxon>
        <taxon>Valvatida</taxon>
        <taxon>Asterinidae</taxon>
        <taxon>Patiria</taxon>
    </lineage>
</organism>
<feature type="domain" description="Deoxynucleoside kinase" evidence="1">
    <location>
        <begin position="74"/>
        <end position="262"/>
    </location>
</feature>
<dbReference type="GO" id="GO:0005739">
    <property type="term" value="C:mitochondrion"/>
    <property type="evidence" value="ECO:0007669"/>
    <property type="project" value="TreeGrafter"/>
</dbReference>
<dbReference type="InterPro" id="IPR050566">
    <property type="entry name" value="Deoxyribonucleoside_kinase"/>
</dbReference>
<proteinExistence type="predicted"/>
<reference evidence="2" key="1">
    <citation type="submission" date="2022-11" db="UniProtKB">
        <authorList>
            <consortium name="EnsemblMetazoa"/>
        </authorList>
    </citation>
    <scope>IDENTIFICATION</scope>
</reference>
<dbReference type="Gene3D" id="3.40.50.300">
    <property type="entry name" value="P-loop containing nucleotide triphosphate hydrolases"/>
    <property type="match status" value="1"/>
</dbReference>
<evidence type="ECO:0000259" key="1">
    <source>
        <dbReference type="Pfam" id="PF01712"/>
    </source>
</evidence>
<dbReference type="GO" id="GO:0019136">
    <property type="term" value="F:deoxynucleoside kinase activity"/>
    <property type="evidence" value="ECO:0007669"/>
    <property type="project" value="TreeGrafter"/>
</dbReference>
<accession>A0A914B1W5</accession>
<dbReference type="InterPro" id="IPR031314">
    <property type="entry name" value="DNK_dom"/>
</dbReference>
<sequence length="281" mass="33007">MSNENQENSGDGELHSPITNMILTRQNRFDVSRMNSRNSQHRHDRAPLGDISAVANIVNESGSIGPKTDKPKTIVIEGNIGSGKSTLLQYFGKKKGIEVFPEPVHKWQDNRGSNMLDLLYQDLSRWSFAFQSYVQFTMLQVHQAKTKKQVKMMERSLHSSKYCFIENLYQSKKLQRPEYNVLSEWFDWLRTTKDLHIDHIVYLRSTPEQCERRIMERSRSEECGIPLDYLRDLHEMHEDWLFRKTKFELPAPVLVLDATQPLDEMIDQFTFLEEKLQLQNL</sequence>
<dbReference type="SUPFAM" id="SSF52540">
    <property type="entry name" value="P-loop containing nucleoside triphosphate hydrolases"/>
    <property type="match status" value="1"/>
</dbReference>
<dbReference type="AlphaFoldDB" id="A0A914B1W5"/>
<dbReference type="RefSeq" id="XP_038069997.1">
    <property type="nucleotide sequence ID" value="XM_038214069.1"/>
</dbReference>
<dbReference type="CDD" id="cd01673">
    <property type="entry name" value="dNK"/>
    <property type="match status" value="1"/>
</dbReference>
<name>A0A914B1W5_PATMI</name>
<dbReference type="GeneID" id="119739218"/>
<evidence type="ECO:0000313" key="2">
    <source>
        <dbReference type="EnsemblMetazoa" id="XP_038069997.1"/>
    </source>
</evidence>
<dbReference type="PANTHER" id="PTHR10513">
    <property type="entry name" value="DEOXYNUCLEOSIDE KINASE"/>
    <property type="match status" value="1"/>
</dbReference>